<protein>
    <submittedName>
        <fullName evidence="1">Uncharacterized protein</fullName>
    </submittedName>
</protein>
<gene>
    <name evidence="1" type="ORF">ACFQRF_19640</name>
</gene>
<comment type="caution">
    <text evidence="1">The sequence shown here is derived from an EMBL/GenBank/DDBJ whole genome shotgun (WGS) entry which is preliminary data.</text>
</comment>
<dbReference type="EMBL" id="JBHTBH010000009">
    <property type="protein sequence ID" value="MFC7329950.1"/>
    <property type="molecule type" value="Genomic_DNA"/>
</dbReference>
<reference evidence="2" key="1">
    <citation type="journal article" date="2019" name="Int. J. Syst. Evol. Microbiol.">
        <title>The Global Catalogue of Microorganisms (GCM) 10K type strain sequencing project: providing services to taxonomists for standard genome sequencing and annotation.</title>
        <authorList>
            <consortium name="The Broad Institute Genomics Platform"/>
            <consortium name="The Broad Institute Genome Sequencing Center for Infectious Disease"/>
            <person name="Wu L."/>
            <person name="Ma J."/>
        </authorList>
    </citation>
    <scope>NUCLEOTIDE SEQUENCE [LARGE SCALE GENOMIC DNA]</scope>
    <source>
        <strain evidence="2">CGMCC 4.7382</strain>
    </source>
</reference>
<proteinExistence type="predicted"/>
<evidence type="ECO:0000313" key="2">
    <source>
        <dbReference type="Proteomes" id="UP001596540"/>
    </source>
</evidence>
<organism evidence="1 2">
    <name type="scientific">Marinactinospora rubrisoli</name>
    <dbReference type="NCBI Taxonomy" id="2715399"/>
    <lineage>
        <taxon>Bacteria</taxon>
        <taxon>Bacillati</taxon>
        <taxon>Actinomycetota</taxon>
        <taxon>Actinomycetes</taxon>
        <taxon>Streptosporangiales</taxon>
        <taxon>Nocardiopsidaceae</taxon>
        <taxon>Marinactinospora</taxon>
    </lineage>
</organism>
<name>A0ABW2KKS8_9ACTN</name>
<dbReference type="Gene3D" id="3.40.50.150">
    <property type="entry name" value="Vaccinia Virus protein VP39"/>
    <property type="match status" value="1"/>
</dbReference>
<dbReference type="InterPro" id="IPR029063">
    <property type="entry name" value="SAM-dependent_MTases_sf"/>
</dbReference>
<evidence type="ECO:0000313" key="1">
    <source>
        <dbReference type="EMBL" id="MFC7329950.1"/>
    </source>
</evidence>
<dbReference type="Proteomes" id="UP001596540">
    <property type="component" value="Unassembled WGS sequence"/>
</dbReference>
<dbReference type="RefSeq" id="WP_379872593.1">
    <property type="nucleotide sequence ID" value="NZ_JBHTBH010000009.1"/>
</dbReference>
<accession>A0ABW2KKS8</accession>
<sequence>MAYGFSHRQPALGLHVQQAVQGLHMAYEAILPHFNRYLGAQAVGSAADWYVCRPTARTWRSLERAGHEAAHIYTHGARSVEAAGGELHDEVARRVLEIADAGETVLVGAGWPDAGTGALGRVGLARLLSDGLPAAHARRERLTVVVNLSDDPGGRLLRALLAANAARVVALVPNRHPDLADQASQAALQELVAAKYRLRFRRSTPDSRHAVVEASAVDPGSLDDVERVRNRMLHRAHGKVGNVWRDALVRGSQGHPGRPVPTKNEAREIVRRSASRPDTLSAGLVEFGRHDVAAVLTDVAGSVAVPADGTAARA</sequence>
<keyword evidence="2" id="KW-1185">Reference proteome</keyword>